<evidence type="ECO:0000256" key="2">
    <source>
        <dbReference type="ARBA" id="ARBA00005517"/>
    </source>
</evidence>
<dbReference type="EMBL" id="QMQX01000172">
    <property type="protein sequence ID" value="RLE50391.1"/>
    <property type="molecule type" value="Genomic_DNA"/>
</dbReference>
<comment type="caution">
    <text evidence="13">The sequence shown here is derived from an EMBL/GenBank/DDBJ whole genome shotgun (WGS) entry which is preliminary data.</text>
</comment>
<comment type="similarity">
    <text evidence="2 8">Belongs to the threonine synthase family.</text>
</comment>
<comment type="function">
    <text evidence="8">Catalyzes the gamma-elimination of phosphate from L-phosphohomoserine and the beta-addition of water to produce L-threonine.</text>
</comment>
<dbReference type="InterPro" id="IPR036052">
    <property type="entry name" value="TrpB-like_PALP_sf"/>
</dbReference>
<dbReference type="GO" id="GO:0009097">
    <property type="term" value="P:isoleucine biosynthetic process"/>
    <property type="evidence" value="ECO:0007669"/>
    <property type="project" value="TreeGrafter"/>
</dbReference>
<dbReference type="GO" id="GO:0004795">
    <property type="term" value="F:threonine synthase activity"/>
    <property type="evidence" value="ECO:0007669"/>
    <property type="project" value="UniProtKB-UniRule"/>
</dbReference>
<dbReference type="GO" id="GO:0003941">
    <property type="term" value="F:L-serine ammonia-lyase activity"/>
    <property type="evidence" value="ECO:0007669"/>
    <property type="project" value="TreeGrafter"/>
</dbReference>
<dbReference type="InterPro" id="IPR004450">
    <property type="entry name" value="Thr_synthase-like"/>
</dbReference>
<dbReference type="PANTHER" id="PTHR48078">
    <property type="entry name" value="THREONINE DEHYDRATASE, MITOCHONDRIAL-RELATED"/>
    <property type="match status" value="1"/>
</dbReference>
<dbReference type="GO" id="GO:0006567">
    <property type="term" value="P:L-threonine catabolic process"/>
    <property type="evidence" value="ECO:0007669"/>
    <property type="project" value="TreeGrafter"/>
</dbReference>
<evidence type="ECO:0000256" key="10">
    <source>
        <dbReference type="PIRSR" id="PIRSR038945-2"/>
    </source>
</evidence>
<dbReference type="Proteomes" id="UP000278475">
    <property type="component" value="Unassembled WGS sequence"/>
</dbReference>
<dbReference type="InterPro" id="IPR001926">
    <property type="entry name" value="TrpB-like_PALP"/>
</dbReference>
<dbReference type="PIRSF" id="PIRSF038945">
    <property type="entry name" value="Thr_synthase"/>
    <property type="match status" value="1"/>
</dbReference>
<feature type="binding site" evidence="9">
    <location>
        <position position="373"/>
    </location>
    <ligand>
        <name>pyridoxal 5'-phosphate</name>
        <dbReference type="ChEBI" id="CHEBI:597326"/>
    </ligand>
</feature>
<keyword evidence="8" id="KW-0028">Amino-acid biosynthesis</keyword>
<dbReference type="EMBL" id="QMQV01000001">
    <property type="protein sequence ID" value="RLE50747.1"/>
    <property type="molecule type" value="Genomic_DNA"/>
</dbReference>
<dbReference type="CDD" id="cd01563">
    <property type="entry name" value="Thr-synth_1"/>
    <property type="match status" value="1"/>
</dbReference>
<dbReference type="SUPFAM" id="SSF53686">
    <property type="entry name" value="Tryptophan synthase beta subunit-like PLP-dependent enzymes"/>
    <property type="match status" value="1"/>
</dbReference>
<dbReference type="InterPro" id="IPR050147">
    <property type="entry name" value="Ser/Thr_Dehydratase"/>
</dbReference>
<sequence length="406" mass="43490">MGAAKALRCRECGAEYPLGRLYVCSECFSALEVVYDYDLISLKPYELEKRPKSLWRYFELLPVLDKRNAIDLGTGFTPLQEANNLAKALGVRRVYIKNDTLTPTGSFKDRPASVAVSKALELGFRAVGCASTGNLAAATAAHAAKAGLPCYVFAPRYIEFGKVLQAAAYGAKIIAVENTFDDANRLAVQAAEKLDLGIVNVNVRPYYVEGSKTLAYEVAEQLCWRVPDRVIAPIASGALLTSLYKGFLELRILGLTDNIPMITGAQPLGCAPVANAFKHGLNKIIPVKKPDTIAKGLAIGDPSYGVYALRAAEKTGGVIDAVNDAEIIEGIKLLAKTEGIFSEPAGGVVIGVLKKLISEGVVGKDEEVVCYITGNGLKTLDIMPESEVKVLNVKPRLDDLILVLGA</sequence>
<reference evidence="14 15" key="1">
    <citation type="submission" date="2018-06" db="EMBL/GenBank/DDBJ databases">
        <title>Extensive metabolic versatility and redundancy in microbially diverse, dynamic hydrothermal sediments.</title>
        <authorList>
            <person name="Dombrowski N."/>
            <person name="Teske A."/>
            <person name="Baker B.J."/>
        </authorList>
    </citation>
    <scope>NUCLEOTIDE SEQUENCE [LARGE SCALE GENOMIC DNA]</scope>
    <source>
        <strain evidence="12">B34_G17</strain>
        <strain evidence="13">B66_G16</strain>
    </source>
</reference>
<dbReference type="GO" id="GO:0006565">
    <property type="term" value="P:L-serine catabolic process"/>
    <property type="evidence" value="ECO:0007669"/>
    <property type="project" value="TreeGrafter"/>
</dbReference>
<organism evidence="13 15">
    <name type="scientific">Thermoproteota archaeon</name>
    <dbReference type="NCBI Taxonomy" id="2056631"/>
    <lineage>
        <taxon>Archaea</taxon>
        <taxon>Thermoproteota</taxon>
    </lineage>
</organism>
<dbReference type="PANTHER" id="PTHR48078:SF6">
    <property type="entry name" value="L-THREONINE DEHYDRATASE CATABOLIC TDCB"/>
    <property type="match status" value="1"/>
</dbReference>
<dbReference type="AlphaFoldDB" id="A0A497EU20"/>
<evidence type="ECO:0000256" key="7">
    <source>
        <dbReference type="NCBIfam" id="TIGR00260"/>
    </source>
</evidence>
<feature type="binding site" evidence="9">
    <location>
        <position position="134"/>
    </location>
    <ligand>
        <name>pyridoxal 5'-phosphate</name>
        <dbReference type="ChEBI" id="CHEBI:597326"/>
    </ligand>
</feature>
<comment type="catalytic activity">
    <reaction evidence="6 8">
        <text>O-phospho-L-homoserine + H2O = L-threonine + phosphate</text>
        <dbReference type="Rhea" id="RHEA:10840"/>
        <dbReference type="ChEBI" id="CHEBI:15377"/>
        <dbReference type="ChEBI" id="CHEBI:43474"/>
        <dbReference type="ChEBI" id="CHEBI:57590"/>
        <dbReference type="ChEBI" id="CHEBI:57926"/>
        <dbReference type="EC" id="4.2.3.1"/>
    </reaction>
</comment>
<evidence type="ECO:0000256" key="4">
    <source>
        <dbReference type="ARBA" id="ARBA00022898"/>
    </source>
</evidence>
<evidence type="ECO:0000313" key="12">
    <source>
        <dbReference type="EMBL" id="RLE50391.1"/>
    </source>
</evidence>
<name>A0A497EU20_9CREN</name>
<feature type="modified residue" description="N6-(pyridoxal phosphate)lysine" evidence="10">
    <location>
        <position position="108"/>
    </location>
</feature>
<dbReference type="EC" id="4.2.3.1" evidence="7 8"/>
<feature type="domain" description="Tryptophan synthase beta chain-like PALP" evidence="11">
    <location>
        <begin position="71"/>
        <end position="374"/>
    </location>
</feature>
<evidence type="ECO:0000256" key="3">
    <source>
        <dbReference type="ARBA" id="ARBA00018679"/>
    </source>
</evidence>
<dbReference type="InterPro" id="IPR026260">
    <property type="entry name" value="Thr_Synthase_bac/arc"/>
</dbReference>
<dbReference type="Proteomes" id="UP000272051">
    <property type="component" value="Unassembled WGS sequence"/>
</dbReference>
<dbReference type="NCBIfam" id="TIGR00260">
    <property type="entry name" value="thrC"/>
    <property type="match status" value="1"/>
</dbReference>
<comment type="cofactor">
    <cofactor evidence="1 8 9">
        <name>pyridoxal 5'-phosphate</name>
        <dbReference type="ChEBI" id="CHEBI:597326"/>
    </cofactor>
</comment>
<accession>A0A497EU20</accession>
<evidence type="ECO:0000256" key="8">
    <source>
        <dbReference type="PIRNR" id="PIRNR038945"/>
    </source>
</evidence>
<evidence type="ECO:0000313" key="14">
    <source>
        <dbReference type="Proteomes" id="UP000272051"/>
    </source>
</evidence>
<protein>
    <recommendedName>
        <fullName evidence="3 7">Threonine synthase</fullName>
        <ecNumber evidence="7 8">4.2.3.1</ecNumber>
    </recommendedName>
</protein>
<proteinExistence type="inferred from homology"/>
<comment type="pathway">
    <text evidence="8">Amino-acid biosynthesis; L-threonine biosynthesis; L-threonine from L-aspartate: step 5/5.</text>
</comment>
<evidence type="ECO:0000256" key="5">
    <source>
        <dbReference type="ARBA" id="ARBA00023239"/>
    </source>
</evidence>
<dbReference type="GO" id="GO:0009088">
    <property type="term" value="P:threonine biosynthetic process"/>
    <property type="evidence" value="ECO:0007669"/>
    <property type="project" value="UniProtKB-UniRule"/>
</dbReference>
<gene>
    <name evidence="13" type="ORF">DRJ31_00220</name>
    <name evidence="12" type="ORF">DRJ33_07450</name>
</gene>
<evidence type="ECO:0000313" key="13">
    <source>
        <dbReference type="EMBL" id="RLE50747.1"/>
    </source>
</evidence>
<evidence type="ECO:0000313" key="15">
    <source>
        <dbReference type="Proteomes" id="UP000278475"/>
    </source>
</evidence>
<keyword evidence="5 8" id="KW-0456">Lyase</keyword>
<evidence type="ECO:0000256" key="9">
    <source>
        <dbReference type="PIRSR" id="PIRSR038945-1"/>
    </source>
</evidence>
<evidence type="ECO:0000256" key="1">
    <source>
        <dbReference type="ARBA" id="ARBA00001933"/>
    </source>
</evidence>
<keyword evidence="4 8" id="KW-0663">Pyridoxal phosphate</keyword>
<dbReference type="Gene3D" id="3.40.50.1100">
    <property type="match status" value="2"/>
</dbReference>
<dbReference type="GO" id="GO:0004794">
    <property type="term" value="F:threonine deaminase activity"/>
    <property type="evidence" value="ECO:0007669"/>
    <property type="project" value="TreeGrafter"/>
</dbReference>
<dbReference type="UniPathway" id="UPA00050">
    <property type="reaction ID" value="UER00065"/>
</dbReference>
<dbReference type="Pfam" id="PF00291">
    <property type="entry name" value="PALP"/>
    <property type="match status" value="1"/>
</dbReference>
<evidence type="ECO:0000256" key="6">
    <source>
        <dbReference type="ARBA" id="ARBA00049144"/>
    </source>
</evidence>
<keyword evidence="8" id="KW-0791">Threonine biosynthesis</keyword>
<evidence type="ECO:0000259" key="11">
    <source>
        <dbReference type="Pfam" id="PF00291"/>
    </source>
</evidence>